<sequence>MNGKDKIKNVRNVWVKGFIDKKGDIIIPVNNEGAIHIIKEPYKNETAFKFEEFKLITNTLALEVAESGLRTFAPNIYKFPKVDEPQKVTVPKFVAKWIKKYIYIK</sequence>
<evidence type="ECO:0000313" key="1">
    <source>
        <dbReference type="EMBL" id="ATI19923.1"/>
    </source>
</evidence>
<evidence type="ECO:0000313" key="2">
    <source>
        <dbReference type="Proteomes" id="UP000241740"/>
    </source>
</evidence>
<reference evidence="1 2" key="1">
    <citation type="submission" date="2017-07" db="EMBL/GenBank/DDBJ databases">
        <title>Streptococcus thermophilus phage evolution in an Irish dairy plant.</title>
        <authorList>
            <person name="Mahony J."/>
            <person name="Lavelle K."/>
            <person name="Lugli G.A."/>
            <person name="Ventura M."/>
            <person name="Murphy J."/>
            <person name="Fitzgerald B."/>
            <person name="van Sinderen D."/>
        </authorList>
    </citation>
    <scope>NUCLEOTIDE SEQUENCE [LARGE SCALE GENOMIC DNA]</scope>
</reference>
<name>A0A2P0VK58_9CAUD</name>
<keyword evidence="2" id="KW-1185">Reference proteome</keyword>
<organism evidence="1 2">
    <name type="scientific">Streptococcus phage M19</name>
    <dbReference type="NCBI Taxonomy" id="2041505"/>
    <lineage>
        <taxon>Viruses</taxon>
        <taxon>Duplodnaviria</taxon>
        <taxon>Heunggongvirae</taxon>
        <taxon>Uroviricota</taxon>
        <taxon>Caudoviricetes</taxon>
        <taxon>Aliceevansviridae</taxon>
        <taxon>Moineauvirus</taxon>
        <taxon>Moineauvirus M19</taxon>
    </lineage>
</organism>
<dbReference type="Proteomes" id="UP000241740">
    <property type="component" value="Segment"/>
</dbReference>
<protein>
    <submittedName>
        <fullName evidence="1">Uncharacterized protein</fullName>
    </submittedName>
</protein>
<accession>A0A2P0VK58</accession>
<gene>
    <name evidence="1" type="ORF">M19_037</name>
</gene>
<dbReference type="EMBL" id="MF580770">
    <property type="protein sequence ID" value="ATI19923.1"/>
    <property type="molecule type" value="Genomic_DNA"/>
</dbReference>
<proteinExistence type="predicted"/>